<protein>
    <submittedName>
        <fullName evidence="2">Uncharacterized protein</fullName>
    </submittedName>
</protein>
<dbReference type="GO" id="GO:0009535">
    <property type="term" value="C:chloroplast thylakoid membrane"/>
    <property type="evidence" value="ECO:0007669"/>
    <property type="project" value="TreeGrafter"/>
</dbReference>
<reference evidence="2" key="1">
    <citation type="submission" date="2023-12" db="EMBL/GenBank/DDBJ databases">
        <title>Genome assembly of Anisodus tanguticus.</title>
        <authorList>
            <person name="Wang Y.-J."/>
        </authorList>
    </citation>
    <scope>NUCLEOTIDE SEQUENCE</scope>
    <source>
        <strain evidence="2">KB-2021</strain>
        <tissue evidence="2">Leaf</tissue>
    </source>
</reference>
<proteinExistence type="predicted"/>
<dbReference type="PANTHER" id="PTHR36793:SF1">
    <property type="entry name" value="RIBOSOMAL RNA SMALL SUBUNIT METHYLTRANSFERASE J"/>
    <property type="match status" value="1"/>
</dbReference>
<evidence type="ECO:0000313" key="2">
    <source>
        <dbReference type="EMBL" id="KAK4360262.1"/>
    </source>
</evidence>
<dbReference type="EMBL" id="JAVYJV010000010">
    <property type="protein sequence ID" value="KAK4360262.1"/>
    <property type="molecule type" value="Genomic_DNA"/>
</dbReference>
<organism evidence="2 3">
    <name type="scientific">Anisodus tanguticus</name>
    <dbReference type="NCBI Taxonomy" id="243964"/>
    <lineage>
        <taxon>Eukaryota</taxon>
        <taxon>Viridiplantae</taxon>
        <taxon>Streptophyta</taxon>
        <taxon>Embryophyta</taxon>
        <taxon>Tracheophyta</taxon>
        <taxon>Spermatophyta</taxon>
        <taxon>Magnoliopsida</taxon>
        <taxon>eudicotyledons</taxon>
        <taxon>Gunneridae</taxon>
        <taxon>Pentapetalae</taxon>
        <taxon>asterids</taxon>
        <taxon>lamiids</taxon>
        <taxon>Solanales</taxon>
        <taxon>Solanaceae</taxon>
        <taxon>Solanoideae</taxon>
        <taxon>Hyoscyameae</taxon>
        <taxon>Anisodus</taxon>
    </lineage>
</organism>
<keyword evidence="3" id="KW-1185">Reference proteome</keyword>
<sequence>MASSTCTVHSFSHPRVECVPILSPSTNKTFSFPNQHSTTPLRFLAGAAKSDSGANVRKEEKQQVLEEGEEEELPWIQEKALDLVEFTGSVTQAIPGPRVNKNAVLCKSINELFEKGKDNVEPATLKELAQKDDIVAPKLSPTAEIEKSELETPASYN</sequence>
<dbReference type="AlphaFoldDB" id="A0AAE1V982"/>
<feature type="region of interest" description="Disordered" evidence="1">
    <location>
        <begin position="136"/>
        <end position="157"/>
    </location>
</feature>
<name>A0AAE1V982_9SOLA</name>
<feature type="region of interest" description="Disordered" evidence="1">
    <location>
        <begin position="49"/>
        <end position="71"/>
    </location>
</feature>
<gene>
    <name evidence="2" type="ORF">RND71_019214</name>
</gene>
<dbReference type="Proteomes" id="UP001291623">
    <property type="component" value="Unassembled WGS sequence"/>
</dbReference>
<evidence type="ECO:0000256" key="1">
    <source>
        <dbReference type="SAM" id="MobiDB-lite"/>
    </source>
</evidence>
<accession>A0AAE1V982</accession>
<evidence type="ECO:0000313" key="3">
    <source>
        <dbReference type="Proteomes" id="UP001291623"/>
    </source>
</evidence>
<dbReference type="PANTHER" id="PTHR36793">
    <property type="entry name" value="RIBOSOMAL RNA SMALL SUBUNIT METHYLTRANSFERASE J"/>
    <property type="match status" value="1"/>
</dbReference>
<dbReference type="GO" id="GO:0009941">
    <property type="term" value="C:chloroplast envelope"/>
    <property type="evidence" value="ECO:0007669"/>
    <property type="project" value="TreeGrafter"/>
</dbReference>
<comment type="caution">
    <text evidence="2">The sequence shown here is derived from an EMBL/GenBank/DDBJ whole genome shotgun (WGS) entry which is preliminary data.</text>
</comment>